<evidence type="ECO:0000256" key="2">
    <source>
        <dbReference type="ARBA" id="ARBA00022829"/>
    </source>
</evidence>
<gene>
    <name evidence="3" type="ORF">EGYM00163_LOCUS48720</name>
</gene>
<comment type="similarity">
    <text evidence="1">Belongs to the MIP18 family.</text>
</comment>
<keyword evidence="2" id="KW-0159">Chromosome partition</keyword>
<protein>
    <recommendedName>
        <fullName evidence="4">MIP18 family-like domain-containing protein</fullName>
    </recommendedName>
</protein>
<reference evidence="3" key="1">
    <citation type="submission" date="2021-01" db="EMBL/GenBank/DDBJ databases">
        <authorList>
            <person name="Corre E."/>
            <person name="Pelletier E."/>
            <person name="Niang G."/>
            <person name="Scheremetjew M."/>
            <person name="Finn R."/>
            <person name="Kale V."/>
            <person name="Holt S."/>
            <person name="Cochrane G."/>
            <person name="Meng A."/>
            <person name="Brown T."/>
            <person name="Cohen L."/>
        </authorList>
    </citation>
    <scope>NUCLEOTIDE SEQUENCE</scope>
    <source>
        <strain evidence="3">CCMP1594</strain>
    </source>
</reference>
<accession>A0A7S4GHJ7</accession>
<dbReference type="InterPro" id="IPR034904">
    <property type="entry name" value="FSCA_dom_sf"/>
</dbReference>
<organism evidence="3">
    <name type="scientific">Eutreptiella gymnastica</name>
    <dbReference type="NCBI Taxonomy" id="73025"/>
    <lineage>
        <taxon>Eukaryota</taxon>
        <taxon>Discoba</taxon>
        <taxon>Euglenozoa</taxon>
        <taxon>Euglenida</taxon>
        <taxon>Spirocuta</taxon>
        <taxon>Euglenophyceae</taxon>
        <taxon>Eutreptiales</taxon>
        <taxon>Eutreptiaceae</taxon>
        <taxon>Eutreptiella</taxon>
    </lineage>
</organism>
<dbReference type="Gene3D" id="6.10.250.1280">
    <property type="match status" value="1"/>
</dbReference>
<dbReference type="GO" id="GO:0007059">
    <property type="term" value="P:chromosome segregation"/>
    <property type="evidence" value="ECO:0007669"/>
    <property type="project" value="UniProtKB-KW"/>
</dbReference>
<dbReference type="PANTHER" id="PTHR12377">
    <property type="entry name" value="CYTOSOLIC IRON-SULFUR ASSEMBLY COMPONENT 2B-RELATED"/>
    <property type="match status" value="1"/>
</dbReference>
<dbReference type="EMBL" id="HBJA01141336">
    <property type="protein sequence ID" value="CAE0837348.1"/>
    <property type="molecule type" value="Transcribed_RNA"/>
</dbReference>
<dbReference type="AlphaFoldDB" id="A0A7S4GHJ7"/>
<dbReference type="Gene3D" id="3.30.300.130">
    <property type="entry name" value="Fe-S cluster assembly (FSCA)"/>
    <property type="match status" value="1"/>
</dbReference>
<evidence type="ECO:0008006" key="4">
    <source>
        <dbReference type="Google" id="ProtNLM"/>
    </source>
</evidence>
<name>A0A7S4GHJ7_9EUGL</name>
<evidence type="ECO:0000313" key="3">
    <source>
        <dbReference type="EMBL" id="CAE0837348.1"/>
    </source>
</evidence>
<dbReference type="SUPFAM" id="SSF117916">
    <property type="entry name" value="Fe-S cluster assembly (FSCA) domain-like"/>
    <property type="match status" value="1"/>
</dbReference>
<proteinExistence type="inferred from homology"/>
<dbReference type="PANTHER" id="PTHR12377:SF2">
    <property type="entry name" value="CYTOSOLIC IRON-SULFUR ASSEMBLY COMPONENT 2A"/>
    <property type="match status" value="1"/>
</dbReference>
<dbReference type="InterPro" id="IPR039796">
    <property type="entry name" value="MIP18"/>
</dbReference>
<sequence length="168" mass="18945">MVGLMVDNPDPVVKDVPQVCANNEDGFDSSDVFDIIGCIRDPEHPFSLAQLDVISQENIEITVETRESSSKPPQRKPEGSIHVMLKPTVPHCSYITLIALCVHSRLQRYLPVDVNWKIRLTILKGAHKNDEALTKQFNDKERVCAALENPDVLKDVERCIDDDMCIYS</sequence>
<dbReference type="GO" id="GO:0051604">
    <property type="term" value="P:protein maturation"/>
    <property type="evidence" value="ECO:0007669"/>
    <property type="project" value="InterPro"/>
</dbReference>
<evidence type="ECO:0000256" key="1">
    <source>
        <dbReference type="ARBA" id="ARBA00010381"/>
    </source>
</evidence>